<feature type="region of interest" description="Disordered" evidence="4">
    <location>
        <begin position="513"/>
        <end position="561"/>
    </location>
</feature>
<feature type="region of interest" description="Disordered" evidence="4">
    <location>
        <begin position="441"/>
        <end position="460"/>
    </location>
</feature>
<organism evidence="6 7">
    <name type="scientific">Magallana gigas</name>
    <name type="common">Pacific oyster</name>
    <name type="synonym">Crassostrea gigas</name>
    <dbReference type="NCBI Taxonomy" id="29159"/>
    <lineage>
        <taxon>Eukaryota</taxon>
        <taxon>Metazoa</taxon>
        <taxon>Spiralia</taxon>
        <taxon>Lophotrochozoa</taxon>
        <taxon>Mollusca</taxon>
        <taxon>Bivalvia</taxon>
        <taxon>Autobranchia</taxon>
        <taxon>Pteriomorphia</taxon>
        <taxon>Ostreida</taxon>
        <taxon>Ostreoidea</taxon>
        <taxon>Ostreidae</taxon>
        <taxon>Magallana</taxon>
    </lineage>
</organism>
<dbReference type="InterPro" id="IPR012677">
    <property type="entry name" value="Nucleotide-bd_a/b_plait_sf"/>
</dbReference>
<keyword evidence="2" id="KW-0539">Nucleus</keyword>
<reference evidence="6" key="1">
    <citation type="submission" date="2022-08" db="UniProtKB">
        <authorList>
            <consortium name="EnsemblMetazoa"/>
        </authorList>
    </citation>
    <scope>IDENTIFICATION</scope>
    <source>
        <strain evidence="6">05x7-T-G4-1.051#20</strain>
    </source>
</reference>
<dbReference type="InterPro" id="IPR000504">
    <property type="entry name" value="RRM_dom"/>
</dbReference>
<feature type="compositionally biased region" description="Low complexity" evidence="4">
    <location>
        <begin position="1064"/>
        <end position="1078"/>
    </location>
</feature>
<feature type="compositionally biased region" description="Gly residues" evidence="4">
    <location>
        <begin position="1002"/>
        <end position="1011"/>
    </location>
</feature>
<feature type="region of interest" description="Disordered" evidence="4">
    <location>
        <begin position="341"/>
        <end position="376"/>
    </location>
</feature>
<feature type="compositionally biased region" description="Acidic residues" evidence="4">
    <location>
        <begin position="683"/>
        <end position="698"/>
    </location>
</feature>
<evidence type="ECO:0000256" key="3">
    <source>
        <dbReference type="PROSITE-ProRule" id="PRU00176"/>
    </source>
</evidence>
<feature type="compositionally biased region" description="Pro residues" evidence="4">
    <location>
        <begin position="1079"/>
        <end position="1092"/>
    </location>
</feature>
<keyword evidence="3" id="KW-0694">RNA-binding</keyword>
<keyword evidence="7" id="KW-1185">Reference proteome</keyword>
<feature type="compositionally biased region" description="Basic and acidic residues" evidence="4">
    <location>
        <begin position="863"/>
        <end position="874"/>
    </location>
</feature>
<proteinExistence type="predicted"/>
<feature type="compositionally biased region" description="Polar residues" evidence="4">
    <location>
        <begin position="722"/>
        <end position="733"/>
    </location>
</feature>
<accession>A0A8W8IWP3</accession>
<dbReference type="GO" id="GO:0071011">
    <property type="term" value="C:precatalytic spliceosome"/>
    <property type="evidence" value="ECO:0007669"/>
    <property type="project" value="TreeGrafter"/>
</dbReference>
<dbReference type="GO" id="GO:0000398">
    <property type="term" value="P:mRNA splicing, via spliceosome"/>
    <property type="evidence" value="ECO:0007669"/>
    <property type="project" value="TreeGrafter"/>
</dbReference>
<feature type="region of interest" description="Disordered" evidence="4">
    <location>
        <begin position="84"/>
        <end position="172"/>
    </location>
</feature>
<feature type="compositionally biased region" description="Polar residues" evidence="4">
    <location>
        <begin position="1105"/>
        <end position="1114"/>
    </location>
</feature>
<feature type="compositionally biased region" description="Basic and acidic residues" evidence="4">
    <location>
        <begin position="545"/>
        <end position="561"/>
    </location>
</feature>
<feature type="compositionally biased region" description="Low complexity" evidence="4">
    <location>
        <begin position="526"/>
        <end position="537"/>
    </location>
</feature>
<evidence type="ECO:0000256" key="2">
    <source>
        <dbReference type="ARBA" id="ARBA00023242"/>
    </source>
</evidence>
<feature type="compositionally biased region" description="Basic and acidic residues" evidence="4">
    <location>
        <begin position="258"/>
        <end position="276"/>
    </location>
</feature>
<dbReference type="GO" id="GO:0017069">
    <property type="term" value="F:snRNA binding"/>
    <property type="evidence" value="ECO:0007669"/>
    <property type="project" value="TreeGrafter"/>
</dbReference>
<name>A0A8W8IWP3_MAGGI</name>
<dbReference type="GO" id="GO:0003729">
    <property type="term" value="F:mRNA binding"/>
    <property type="evidence" value="ECO:0007669"/>
    <property type="project" value="TreeGrafter"/>
</dbReference>
<dbReference type="EnsemblMetazoa" id="G16197.16">
    <property type="protein sequence ID" value="G16197.16:cds"/>
    <property type="gene ID" value="G16197"/>
</dbReference>
<feature type="compositionally biased region" description="Polar residues" evidence="4">
    <location>
        <begin position="513"/>
        <end position="525"/>
    </location>
</feature>
<dbReference type="InterPro" id="IPR035979">
    <property type="entry name" value="RBD_domain_sf"/>
</dbReference>
<dbReference type="PANTHER" id="PTHR13952:SF11">
    <property type="entry name" value="RNA-BINDING MOTIF PROTEIN, X-LINKED-LIKE-2"/>
    <property type="match status" value="1"/>
</dbReference>
<feature type="compositionally biased region" description="Polar residues" evidence="4">
    <location>
        <begin position="750"/>
        <end position="765"/>
    </location>
</feature>
<evidence type="ECO:0000313" key="6">
    <source>
        <dbReference type="EnsemblMetazoa" id="G16197.16:cds"/>
    </source>
</evidence>
<dbReference type="PROSITE" id="PS50102">
    <property type="entry name" value="RRM"/>
    <property type="match status" value="1"/>
</dbReference>
<feature type="region of interest" description="Disordered" evidence="4">
    <location>
        <begin position="681"/>
        <end position="708"/>
    </location>
</feature>
<feature type="region of interest" description="Disordered" evidence="4">
    <location>
        <begin position="808"/>
        <end position="1138"/>
    </location>
</feature>
<dbReference type="Proteomes" id="UP000005408">
    <property type="component" value="Unassembled WGS sequence"/>
</dbReference>
<evidence type="ECO:0000259" key="5">
    <source>
        <dbReference type="PROSITE" id="PS50102"/>
    </source>
</evidence>
<feature type="compositionally biased region" description="Polar residues" evidence="4">
    <location>
        <begin position="445"/>
        <end position="458"/>
    </location>
</feature>
<evidence type="ECO:0000256" key="1">
    <source>
        <dbReference type="ARBA" id="ARBA00004123"/>
    </source>
</evidence>
<dbReference type="AlphaFoldDB" id="A0A8W8IWP3"/>
<dbReference type="SMART" id="SM00360">
    <property type="entry name" value="RRM"/>
    <property type="match status" value="1"/>
</dbReference>
<feature type="compositionally biased region" description="Low complexity" evidence="4">
    <location>
        <begin position="951"/>
        <end position="966"/>
    </location>
</feature>
<comment type="subcellular location">
    <subcellularLocation>
        <location evidence="1">Nucleus</location>
    </subcellularLocation>
</comment>
<feature type="compositionally biased region" description="Basic and acidic residues" evidence="4">
    <location>
        <begin position="129"/>
        <end position="172"/>
    </location>
</feature>
<feature type="compositionally biased region" description="Basic and acidic residues" evidence="4">
    <location>
        <begin position="1012"/>
        <end position="1028"/>
    </location>
</feature>
<feature type="compositionally biased region" description="Basic and acidic residues" evidence="4">
    <location>
        <begin position="1050"/>
        <end position="1059"/>
    </location>
</feature>
<dbReference type="Gene3D" id="3.30.70.330">
    <property type="match status" value="1"/>
</dbReference>
<feature type="compositionally biased region" description="Low complexity" evidence="4">
    <location>
        <begin position="1127"/>
        <end position="1138"/>
    </location>
</feature>
<dbReference type="InterPro" id="IPR051183">
    <property type="entry name" value="U1_U11-U12_snRNP_70-35kDa"/>
</dbReference>
<feature type="domain" description="RRM" evidence="5">
    <location>
        <begin position="10"/>
        <end position="88"/>
    </location>
</feature>
<feature type="compositionally biased region" description="Low complexity" evidence="4">
    <location>
        <begin position="1032"/>
        <end position="1047"/>
    </location>
</feature>
<dbReference type="PANTHER" id="PTHR13952">
    <property type="entry name" value="U1 SMALL NUCLEAR RIBONUCLEOPROTEIN 70 KD"/>
    <property type="match status" value="1"/>
</dbReference>
<dbReference type="OMA" id="SMNITLT"/>
<feature type="compositionally biased region" description="Gly residues" evidence="4">
    <location>
        <begin position="102"/>
        <end position="128"/>
    </location>
</feature>
<evidence type="ECO:0000313" key="7">
    <source>
        <dbReference type="Proteomes" id="UP000005408"/>
    </source>
</evidence>
<evidence type="ECO:0000256" key="4">
    <source>
        <dbReference type="SAM" id="MobiDB-lite"/>
    </source>
</evidence>
<feature type="compositionally biased region" description="Basic and acidic residues" evidence="4">
    <location>
        <begin position="916"/>
        <end position="938"/>
    </location>
</feature>
<dbReference type="OrthoDB" id="4207594at2759"/>
<feature type="region of interest" description="Disordered" evidence="4">
    <location>
        <begin position="252"/>
        <end position="287"/>
    </location>
</feature>
<protein>
    <recommendedName>
        <fullName evidence="5">RRM domain-containing protein</fullName>
    </recommendedName>
</protein>
<dbReference type="SUPFAM" id="SSF54928">
    <property type="entry name" value="RNA-binding domain, RBD"/>
    <property type="match status" value="1"/>
</dbReference>
<dbReference type="Pfam" id="PF00076">
    <property type="entry name" value="RRM_1"/>
    <property type="match status" value="1"/>
</dbReference>
<feature type="compositionally biased region" description="Basic and acidic residues" evidence="4">
    <location>
        <begin position="736"/>
        <end position="748"/>
    </location>
</feature>
<sequence>MPAAEADRPGKVFVGGLASDIDEAVLEKYFSHYGRLTEVIVKRDKNTQQTRGYAFITFENPYDAEDAIKEMDKKEIHGRQIYVEQAVKPRHETQNLRPPPRGGGFRGAPRGSRGGGRGGGGSRGGPRGRMGDGHMDRSRSPIRQRPDRGRPDRDFSRSDRGGRDGFDGPQRRDLIDEFEHRQMLDEEKPWITPELLVLVRQKDEMQEWANKCPSLVAEYRKFRNHVRMKVRKAKIQYEDPTGEKREAEFNMRMLKKGLTPEEIEKRKAAPRPETHHGGKKYTPPVIYPGNLSGAASMKLNDASETVSVTRDPEVFQQKSKFVNLLSKQSKTVYESFQKTHVTQSNWSEDQDEGFSQGYGGGDKAPNPQLPSASFSKVPNSNFVQPVGYPQTQGYSQGNAKFNLQIPPPGWSTNVNKQNQAVTSGIYQGYATASYASTTTNTDNSKAFNQSSSETTPNPWAQAMSDYWNQSAQASSFGKFQGAGFASTNASQIQPSASFTQSSVNQMQPFASQTMSSPYQHYSNVPTQSSAQQTAGQTYPNSLQSKKTESQSKADVQSSEHPKQILNRLSQMAYGAQSLGHQESTEVPIKTAIKQTSTQIPQKPKQQVSSAKLSKLIKPPVQYFKGVAKNKNKIQIKINQNTLGIEAQAKKDIDAASTKVTTEVTSTKITTEVKITKISTEVIENQEEENENQEEEIDDGISGSNDKENPWQQAIEDFWKNLSQGTSSVDPNQGDNAKNDKEDKNKLEDNSMNITLTKEPKTSTINQSLIESQKNVLAKVISSKTLKDKNWSESQEACDKDIEQLDLNVDNSHYYPHPATVSPPRDLNMGDNDGMSLNAPNPGPCDQDFGGDRYGGMDRGAPPRSRDPPMSRGRDYSPSSRDFGRGSAPDRMSRGSARDFQSSRYDPPPRDFSPPPRDFHSSRDMIIERGPTSRDRMSTRDYGSPQNTRDFGGSMSRGGSSMYAGSRDQGMGSREVYVGGRDRDLPSSRDYMTSREFSSRGGSSRGGLSRGGGEFDRGQPLDDSYRDSGRGGPLSRGPPSRGFSSMGSQRDSGRPSHDMYESSNRGQSRGGPPSNRGPPSRGPPPRGVPSRGPPPRDDRDRGGYSTGQRRPSNMDSRGGGPPMKRARPSGMSSRGSMRR</sequence>
<feature type="region of interest" description="Disordered" evidence="4">
    <location>
        <begin position="722"/>
        <end position="765"/>
    </location>
</feature>